<accession>A0A1A8W4J6</accession>
<name>A0A1A8W4J6_PLAOA</name>
<protein>
    <submittedName>
        <fullName evidence="2">Uncharacterized protein</fullName>
    </submittedName>
</protein>
<evidence type="ECO:0000313" key="3">
    <source>
        <dbReference type="Proteomes" id="UP000078560"/>
    </source>
</evidence>
<evidence type="ECO:0000313" key="2">
    <source>
        <dbReference type="EMBL" id="SBS86592.1"/>
    </source>
</evidence>
<organism evidence="2 3">
    <name type="scientific">Plasmodium ovale curtisi</name>
    <dbReference type="NCBI Taxonomy" id="864141"/>
    <lineage>
        <taxon>Eukaryota</taxon>
        <taxon>Sar</taxon>
        <taxon>Alveolata</taxon>
        <taxon>Apicomplexa</taxon>
        <taxon>Aconoidasida</taxon>
        <taxon>Haemosporida</taxon>
        <taxon>Plasmodiidae</taxon>
        <taxon>Plasmodium</taxon>
        <taxon>Plasmodium (Plasmodium)</taxon>
    </lineage>
</organism>
<dbReference type="EMBL" id="FLQU01000505">
    <property type="protein sequence ID" value="SBS86592.1"/>
    <property type="molecule type" value="Genomic_DNA"/>
</dbReference>
<dbReference type="AlphaFoldDB" id="A0A1A8W4J6"/>
<sequence>MVIKNGAYAKMIYPLQIEFPSVEKKRETGGTDETCAEVGSRRREENTKRNRKCTYGENENIGKGTLSKSRHRRGRETCIGGWSSIAIFAVND</sequence>
<dbReference type="Proteomes" id="UP000078560">
    <property type="component" value="Unassembled WGS sequence"/>
</dbReference>
<evidence type="ECO:0000256" key="1">
    <source>
        <dbReference type="SAM" id="MobiDB-lite"/>
    </source>
</evidence>
<feature type="region of interest" description="Disordered" evidence="1">
    <location>
        <begin position="25"/>
        <end position="50"/>
    </location>
</feature>
<feature type="compositionally biased region" description="Basic and acidic residues" evidence="1">
    <location>
        <begin position="39"/>
        <end position="48"/>
    </location>
</feature>
<proteinExistence type="predicted"/>
<gene>
    <name evidence="2" type="ORF">POVCU2_0038060</name>
</gene>
<reference evidence="3" key="1">
    <citation type="submission" date="2016-05" db="EMBL/GenBank/DDBJ databases">
        <authorList>
            <person name="Naeem Raeece"/>
        </authorList>
    </citation>
    <scope>NUCLEOTIDE SEQUENCE [LARGE SCALE GENOMIC DNA]</scope>
</reference>